<keyword evidence="5" id="KW-1185">Reference proteome</keyword>
<evidence type="ECO:0000313" key="5">
    <source>
        <dbReference type="Proteomes" id="UP001481677"/>
    </source>
</evidence>
<reference evidence="2 5" key="3">
    <citation type="submission" date="2024-01" db="EMBL/GenBank/DDBJ databases">
        <title>The diversity of rhizobia nodulating Mimosa spp. in eleven states of Brazil covering several biomes is determined by host plant, location, and edaphic factors.</title>
        <authorList>
            <person name="Rouws L."/>
            <person name="Barauna A."/>
            <person name="Beukes C."/>
            <person name="De Faria S.M."/>
            <person name="Gross E."/>
            <person name="Dos Reis Junior F.B."/>
            <person name="Simon M."/>
            <person name="Maluk M."/>
            <person name="Odee D.W."/>
            <person name="Kenicer G."/>
            <person name="Young J.P.W."/>
            <person name="Reis V.M."/>
            <person name="Zilli J."/>
            <person name="James E.K."/>
        </authorList>
    </citation>
    <scope>NUCLEOTIDE SEQUENCE [LARGE SCALE GENOMIC DNA]</scope>
    <source>
        <strain evidence="2 5">JPY530</strain>
    </source>
</reference>
<evidence type="ECO:0000313" key="4">
    <source>
        <dbReference type="Proteomes" id="UP000321776"/>
    </source>
</evidence>
<keyword evidence="1" id="KW-1133">Transmembrane helix</keyword>
<evidence type="ECO:0000313" key="3">
    <source>
        <dbReference type="EMBL" id="TXC87505.1"/>
    </source>
</evidence>
<dbReference type="RefSeq" id="WP_028368402.1">
    <property type="nucleotide sequence ID" value="NZ_JAZHFZ010000007.1"/>
</dbReference>
<accession>A0A5C6VV01</accession>
<keyword evidence="1" id="KW-0472">Membrane</keyword>
<evidence type="ECO:0000256" key="1">
    <source>
        <dbReference type="SAM" id="Phobius"/>
    </source>
</evidence>
<keyword evidence="1" id="KW-0812">Transmembrane</keyword>
<proteinExistence type="predicted"/>
<feature type="transmembrane region" description="Helical" evidence="1">
    <location>
        <begin position="40"/>
        <end position="61"/>
    </location>
</feature>
<reference evidence="3 4" key="1">
    <citation type="journal article" date="2018" name="Int. J. Syst. Evol. Microbiol.">
        <title>Paraburkholderia azotifigens sp. nov., a nitrogen-fixing bacterium isolated from paddy soil.</title>
        <authorList>
            <person name="Choi G.M."/>
            <person name="Im W.T."/>
        </authorList>
    </citation>
    <scope>NUCLEOTIDE SEQUENCE [LARGE SCALE GENOMIC DNA]</scope>
    <source>
        <strain evidence="3 4">NF 2-5-3</strain>
    </source>
</reference>
<dbReference type="EMBL" id="JAZHGA010000009">
    <property type="protein sequence ID" value="MEM5341077.1"/>
    <property type="molecule type" value="Genomic_DNA"/>
</dbReference>
<sequence length="62" mass="6764">MFTYGNLAMSYGMIAFIGLALLMMGGVLAIMHLRHRYEPNLIAALIGAFCCFLLLEALPALT</sequence>
<dbReference type="AlphaFoldDB" id="A0A5C6VV01"/>
<organism evidence="3 4">
    <name type="scientific">Paraburkholderia azotifigens</name>
    <dbReference type="NCBI Taxonomy" id="2057004"/>
    <lineage>
        <taxon>Bacteria</taxon>
        <taxon>Pseudomonadati</taxon>
        <taxon>Pseudomonadota</taxon>
        <taxon>Betaproteobacteria</taxon>
        <taxon>Burkholderiales</taxon>
        <taxon>Burkholderiaceae</taxon>
        <taxon>Paraburkholderia</taxon>
    </lineage>
</organism>
<reference evidence="3" key="2">
    <citation type="submission" date="2019-08" db="EMBL/GenBank/DDBJ databases">
        <authorList>
            <person name="Im W.-T."/>
        </authorList>
    </citation>
    <scope>NUCLEOTIDE SEQUENCE</scope>
    <source>
        <strain evidence="3">NF 2-5-3</strain>
    </source>
</reference>
<dbReference type="Proteomes" id="UP001481677">
    <property type="component" value="Unassembled WGS sequence"/>
</dbReference>
<dbReference type="Proteomes" id="UP000321776">
    <property type="component" value="Unassembled WGS sequence"/>
</dbReference>
<gene>
    <name evidence="3" type="ORF">FRZ40_07965</name>
    <name evidence="2" type="ORF">V4C56_15770</name>
</gene>
<name>A0A5C6VV01_9BURK</name>
<feature type="transmembrane region" description="Helical" evidence="1">
    <location>
        <begin position="12"/>
        <end position="33"/>
    </location>
</feature>
<comment type="caution">
    <text evidence="3">The sequence shown here is derived from an EMBL/GenBank/DDBJ whole genome shotgun (WGS) entry which is preliminary data.</text>
</comment>
<protein>
    <submittedName>
        <fullName evidence="3">Uncharacterized protein</fullName>
    </submittedName>
</protein>
<evidence type="ECO:0000313" key="2">
    <source>
        <dbReference type="EMBL" id="MEM5341077.1"/>
    </source>
</evidence>
<dbReference type="EMBL" id="VOQS01000001">
    <property type="protein sequence ID" value="TXC87505.1"/>
    <property type="molecule type" value="Genomic_DNA"/>
</dbReference>